<dbReference type="EMBL" id="KP136319">
    <property type="protein sequence ID" value="AJF98176.1"/>
    <property type="molecule type" value="Genomic_DNA"/>
</dbReference>
<dbReference type="KEGG" id="vg:23463093"/>
<dbReference type="GeneID" id="23463093"/>
<evidence type="ECO:0000313" key="2">
    <source>
        <dbReference type="Proteomes" id="UP000202511"/>
    </source>
</evidence>
<organism evidence="1 2">
    <name type="scientific">Pandoravirus inopinatum</name>
    <dbReference type="NCBI Taxonomy" id="1605721"/>
    <lineage>
        <taxon>Viruses</taxon>
        <taxon>Pandoravirus</taxon>
    </lineage>
</organism>
<proteinExistence type="predicted"/>
<sequence length="103" mass="11495">MAENTRQSGYRLLLGLRGSGVDVACRHSRSCCAAFWHKQRHETKEWLVSQNEKMGSVRRLAFAIAWHVWLARRSRKAPPAARVAGPRGVGGSQQARGYGTFCV</sequence>
<name>A0A0B5JB26_9VIRU</name>
<dbReference type="RefSeq" id="YP_009120411.1">
    <property type="nucleotide sequence ID" value="NC_026440.1"/>
</dbReference>
<accession>A0A0B5JB26</accession>
<reference evidence="1 2" key="1">
    <citation type="journal article" date="2015" name="Parasitol. Res.">
        <title>Viruses in close associations with free-living amoebae.</title>
        <authorList>
            <person name="Scheid P."/>
        </authorList>
    </citation>
    <scope>NUCLEOTIDE SEQUENCE [LARGE SCALE GENOMIC DNA]</scope>
    <source>
        <strain evidence="1">KlaHel</strain>
    </source>
</reference>
<evidence type="ECO:0000313" key="1">
    <source>
        <dbReference type="EMBL" id="AJF98176.1"/>
    </source>
</evidence>
<dbReference type="Proteomes" id="UP000202511">
    <property type="component" value="Segment"/>
</dbReference>
<protein>
    <submittedName>
        <fullName evidence="1">Uncharacterized protein</fullName>
    </submittedName>
</protein>